<accession>A0A9P6UMW7</accession>
<comment type="caution">
    <text evidence="2">The sequence shown here is derived from an EMBL/GenBank/DDBJ whole genome shotgun (WGS) entry which is preliminary data.</text>
</comment>
<feature type="region of interest" description="Disordered" evidence="1">
    <location>
        <begin position="1"/>
        <end position="33"/>
    </location>
</feature>
<evidence type="ECO:0000313" key="2">
    <source>
        <dbReference type="EMBL" id="KAG0311947.1"/>
    </source>
</evidence>
<feature type="non-terminal residue" evidence="2">
    <location>
        <position position="107"/>
    </location>
</feature>
<dbReference type="OrthoDB" id="409792at2759"/>
<protein>
    <submittedName>
        <fullName evidence="2">Uncharacterized protein</fullName>
    </submittedName>
</protein>
<dbReference type="AlphaFoldDB" id="A0A9P6UMW7"/>
<evidence type="ECO:0000313" key="3">
    <source>
        <dbReference type="Proteomes" id="UP000823405"/>
    </source>
</evidence>
<name>A0A9P6UMW7_9FUNG</name>
<keyword evidence="3" id="KW-1185">Reference proteome</keyword>
<feature type="compositionally biased region" description="Low complexity" evidence="1">
    <location>
        <begin position="15"/>
        <end position="30"/>
    </location>
</feature>
<gene>
    <name evidence="2" type="ORF">BGZ97_011548</name>
</gene>
<organism evidence="2 3">
    <name type="scientific">Linnemannia gamsii</name>
    <dbReference type="NCBI Taxonomy" id="64522"/>
    <lineage>
        <taxon>Eukaryota</taxon>
        <taxon>Fungi</taxon>
        <taxon>Fungi incertae sedis</taxon>
        <taxon>Mucoromycota</taxon>
        <taxon>Mortierellomycotina</taxon>
        <taxon>Mortierellomycetes</taxon>
        <taxon>Mortierellales</taxon>
        <taxon>Mortierellaceae</taxon>
        <taxon>Linnemannia</taxon>
    </lineage>
</organism>
<evidence type="ECO:0000256" key="1">
    <source>
        <dbReference type="SAM" id="MobiDB-lite"/>
    </source>
</evidence>
<proteinExistence type="predicted"/>
<sequence length="107" mass="11507">MTYSPSSAATQDTDNSNNNNNNYNNAYNKNTPLTNLVTTNANTDVKDSIESIDVSQEEPDQLMINEGAVLPPPLSTQTDITAAANTLAALFNELINTAKAARHPLQN</sequence>
<reference evidence="2" key="1">
    <citation type="journal article" date="2020" name="Fungal Divers.">
        <title>Resolving the Mortierellaceae phylogeny through synthesis of multi-gene phylogenetics and phylogenomics.</title>
        <authorList>
            <person name="Vandepol N."/>
            <person name="Liber J."/>
            <person name="Desiro A."/>
            <person name="Na H."/>
            <person name="Kennedy M."/>
            <person name="Barry K."/>
            <person name="Grigoriev I.V."/>
            <person name="Miller A.N."/>
            <person name="O'Donnell K."/>
            <person name="Stajich J.E."/>
            <person name="Bonito G."/>
        </authorList>
    </citation>
    <scope>NUCLEOTIDE SEQUENCE</scope>
    <source>
        <strain evidence="2">NVP60</strain>
    </source>
</reference>
<dbReference type="EMBL" id="JAAAIN010000660">
    <property type="protein sequence ID" value="KAG0311947.1"/>
    <property type="molecule type" value="Genomic_DNA"/>
</dbReference>
<feature type="compositionally biased region" description="Polar residues" evidence="1">
    <location>
        <begin position="1"/>
        <end position="14"/>
    </location>
</feature>
<dbReference type="Proteomes" id="UP000823405">
    <property type="component" value="Unassembled WGS sequence"/>
</dbReference>